<organism evidence="1">
    <name type="scientific">Mesocestoides corti</name>
    <name type="common">Flatworm</name>
    <dbReference type="NCBI Taxonomy" id="53468"/>
    <lineage>
        <taxon>Eukaryota</taxon>
        <taxon>Metazoa</taxon>
        <taxon>Spiralia</taxon>
        <taxon>Lophotrochozoa</taxon>
        <taxon>Platyhelminthes</taxon>
        <taxon>Cestoda</taxon>
        <taxon>Eucestoda</taxon>
        <taxon>Cyclophyllidea</taxon>
        <taxon>Mesocestoididae</taxon>
        <taxon>Mesocestoides</taxon>
    </lineage>
</organism>
<name>A0A5K3FST7_MESCO</name>
<reference evidence="1" key="1">
    <citation type="submission" date="2019-11" db="UniProtKB">
        <authorList>
            <consortium name="WormBaseParasite"/>
        </authorList>
    </citation>
    <scope>IDENTIFICATION</scope>
</reference>
<evidence type="ECO:0000313" key="1">
    <source>
        <dbReference type="WBParaSite" id="MCU_010948-RA"/>
    </source>
</evidence>
<proteinExistence type="predicted"/>
<sequence length="69" mass="7888">HWPQPILSLSAFQWPARKICSRPGKDTNEEQYVMSIVTSGVDSDGRRLTVVLDCDWSIELILLYQSSSY</sequence>
<protein>
    <submittedName>
        <fullName evidence="1">3'-5' exonuclease domain-containing protein</fullName>
    </submittedName>
</protein>
<dbReference type="WBParaSite" id="MCU_010948-RA">
    <property type="protein sequence ID" value="MCU_010948-RA"/>
    <property type="gene ID" value="MCU_010948"/>
</dbReference>
<dbReference type="AlphaFoldDB" id="A0A5K3FST7"/>
<accession>A0A5K3FST7</accession>